<dbReference type="PROSITE" id="PS51257">
    <property type="entry name" value="PROKAR_LIPOPROTEIN"/>
    <property type="match status" value="1"/>
</dbReference>
<gene>
    <name evidence="2" type="ORF">NCTC10738_01459</name>
</gene>
<dbReference type="AlphaFoldDB" id="A0A379ZDL3"/>
<evidence type="ECO:0000259" key="1">
    <source>
        <dbReference type="Pfam" id="PF00149"/>
    </source>
</evidence>
<dbReference type="Gene3D" id="3.60.21.10">
    <property type="match status" value="1"/>
</dbReference>
<keyword evidence="3" id="KW-1185">Reference proteome</keyword>
<dbReference type="SUPFAM" id="SSF56300">
    <property type="entry name" value="Metallo-dependent phosphatases"/>
    <property type="match status" value="1"/>
</dbReference>
<dbReference type="SUPFAM" id="SSF49899">
    <property type="entry name" value="Concanavalin A-like lectins/glucanases"/>
    <property type="match status" value="1"/>
</dbReference>
<dbReference type="RefSeq" id="WP_051472816.1">
    <property type="nucleotide sequence ID" value="NZ_AP024609.1"/>
</dbReference>
<dbReference type="InterPro" id="IPR004843">
    <property type="entry name" value="Calcineurin-like_PHP"/>
</dbReference>
<name>A0A379ZDL3_9GAMM</name>
<dbReference type="PANTHER" id="PTHR43143:SF5">
    <property type="entry name" value="SECRETED PROTEIN"/>
    <property type="match status" value="1"/>
</dbReference>
<dbReference type="InterPro" id="IPR051918">
    <property type="entry name" value="STPP_CPPED1"/>
</dbReference>
<sequence>MRHSIGALVLGAVLGLTGCNSDNDNGTQAAAESYTLVVMPDTQKYSRYNPERYNAQTQWIADNYKQQNIVFTAHLGDVVDLPDSEQEWLNARAAMSILEANPATPYSILAGNHDVLAYRQSGVDINSNFDSDRTLAAEPFLKHFPASLQQNNFASFQGTDATGFNSYHLFKGGEREYLLLALDWRTSAASIAWAQSVLDAHPETPTILTTHQLLNVADDGNSAIFTDNGAMLWDKLIKDNDQIFLTFNGHHHGEAKMVAKNRYGRDVVMILVDYQSGFWGGNGMLQLVSFDEANKRLQFRSFSPWVAAIPEAERQPQDVLQRWEFEQPLDFEKRFAKLNQEVETEGPGKLEGTLAYWIFDAEHKLTSTDPTKVQFMDLSGRGNTLSLKAKAGSSGTQEQLFELLGEAPGFGHATGAARFKGGNTQGGYYLSSQAPTLVSADGQAGVLPQYTIEMIVRLAPEWQASENAWGAVFAHKPSQSQVCEHHKLDCGGGDPSLALTASSLKEFQWISTSSNGVGPSNWSWEVDRDYWYHVAIVNDGQYATMYVDNSRVMRTAEAEQHGLVSIPGGEWMVGASSWDGEVADLFRGDIAEIRIVDRVLPESDWLNAK</sequence>
<proteinExistence type="predicted"/>
<feature type="domain" description="Calcineurin-like phosphoesterase" evidence="1">
    <location>
        <begin position="36"/>
        <end position="253"/>
    </location>
</feature>
<evidence type="ECO:0000313" key="3">
    <source>
        <dbReference type="Proteomes" id="UP000254069"/>
    </source>
</evidence>
<dbReference type="Pfam" id="PF00149">
    <property type="entry name" value="Metallophos"/>
    <property type="match status" value="1"/>
</dbReference>
<dbReference type="EMBL" id="UGYO01000001">
    <property type="protein sequence ID" value="SUI58984.1"/>
    <property type="molecule type" value="Genomic_DNA"/>
</dbReference>
<dbReference type="GO" id="GO:0016787">
    <property type="term" value="F:hydrolase activity"/>
    <property type="evidence" value="ECO:0007669"/>
    <property type="project" value="InterPro"/>
</dbReference>
<evidence type="ECO:0000313" key="2">
    <source>
        <dbReference type="EMBL" id="SUI58984.1"/>
    </source>
</evidence>
<dbReference type="InterPro" id="IPR013320">
    <property type="entry name" value="ConA-like_dom_sf"/>
</dbReference>
<reference evidence="2 3" key="1">
    <citation type="submission" date="2018-06" db="EMBL/GenBank/DDBJ databases">
        <authorList>
            <consortium name="Pathogen Informatics"/>
            <person name="Doyle S."/>
        </authorList>
    </citation>
    <scope>NUCLEOTIDE SEQUENCE [LARGE SCALE GENOMIC DNA]</scope>
    <source>
        <strain evidence="2 3">NCTC10738</strain>
    </source>
</reference>
<dbReference type="Pfam" id="PF13385">
    <property type="entry name" value="Laminin_G_3"/>
    <property type="match status" value="1"/>
</dbReference>
<dbReference type="Proteomes" id="UP000254069">
    <property type="component" value="Unassembled WGS sequence"/>
</dbReference>
<accession>A0A379ZDL3</accession>
<dbReference type="InterPro" id="IPR029052">
    <property type="entry name" value="Metallo-depent_PP-like"/>
</dbReference>
<dbReference type="PANTHER" id="PTHR43143">
    <property type="entry name" value="METALLOPHOSPHOESTERASE, CALCINEURIN SUPERFAMILY"/>
    <property type="match status" value="1"/>
</dbReference>
<protein>
    <recommendedName>
        <fullName evidence="1">Calcineurin-like phosphoesterase domain-containing protein</fullName>
    </recommendedName>
</protein>
<dbReference type="Gene3D" id="2.60.120.200">
    <property type="match status" value="1"/>
</dbReference>
<organism evidence="2 3">
    <name type="scientific">Shewanella algae</name>
    <dbReference type="NCBI Taxonomy" id="38313"/>
    <lineage>
        <taxon>Bacteria</taxon>
        <taxon>Pseudomonadati</taxon>
        <taxon>Pseudomonadota</taxon>
        <taxon>Gammaproteobacteria</taxon>
        <taxon>Alteromonadales</taxon>
        <taxon>Shewanellaceae</taxon>
        <taxon>Shewanella</taxon>
    </lineage>
</organism>